<feature type="domain" description="Reverse transcriptase zinc-binding" evidence="1">
    <location>
        <begin position="16"/>
        <end position="82"/>
    </location>
</feature>
<evidence type="ECO:0000313" key="2">
    <source>
        <dbReference type="EMBL" id="KAK7289886.1"/>
    </source>
</evidence>
<organism evidence="2 3">
    <name type="scientific">Crotalaria pallida</name>
    <name type="common">Smooth rattlebox</name>
    <name type="synonym">Crotalaria striata</name>
    <dbReference type="NCBI Taxonomy" id="3830"/>
    <lineage>
        <taxon>Eukaryota</taxon>
        <taxon>Viridiplantae</taxon>
        <taxon>Streptophyta</taxon>
        <taxon>Embryophyta</taxon>
        <taxon>Tracheophyta</taxon>
        <taxon>Spermatophyta</taxon>
        <taxon>Magnoliopsida</taxon>
        <taxon>eudicotyledons</taxon>
        <taxon>Gunneridae</taxon>
        <taxon>Pentapetalae</taxon>
        <taxon>rosids</taxon>
        <taxon>fabids</taxon>
        <taxon>Fabales</taxon>
        <taxon>Fabaceae</taxon>
        <taxon>Papilionoideae</taxon>
        <taxon>50 kb inversion clade</taxon>
        <taxon>genistoids sensu lato</taxon>
        <taxon>core genistoids</taxon>
        <taxon>Crotalarieae</taxon>
        <taxon>Crotalaria</taxon>
    </lineage>
</organism>
<comment type="caution">
    <text evidence="2">The sequence shown here is derived from an EMBL/GenBank/DDBJ whole genome shotgun (WGS) entry which is preliminary data.</text>
</comment>
<proteinExistence type="predicted"/>
<keyword evidence="3" id="KW-1185">Reference proteome</keyword>
<reference evidence="2 3" key="1">
    <citation type="submission" date="2024-01" db="EMBL/GenBank/DDBJ databases">
        <title>The genomes of 5 underutilized Papilionoideae crops provide insights into root nodulation and disease resistanc.</title>
        <authorList>
            <person name="Yuan L."/>
        </authorList>
    </citation>
    <scope>NUCLEOTIDE SEQUENCE [LARGE SCALE GENOMIC DNA]</scope>
    <source>
        <strain evidence="2">ZHUSHIDOU_FW_LH</strain>
        <tissue evidence="2">Leaf</tissue>
    </source>
</reference>
<gene>
    <name evidence="2" type="ORF">RIF29_03905</name>
</gene>
<dbReference type="Pfam" id="PF13966">
    <property type="entry name" value="zf-RVT"/>
    <property type="match status" value="1"/>
</dbReference>
<dbReference type="EMBL" id="JAYWIO010000001">
    <property type="protein sequence ID" value="KAK7289886.1"/>
    <property type="molecule type" value="Genomic_DNA"/>
</dbReference>
<dbReference type="Proteomes" id="UP001372338">
    <property type="component" value="Unassembled WGS sequence"/>
</dbReference>
<dbReference type="InterPro" id="IPR026960">
    <property type="entry name" value="RVT-Znf"/>
</dbReference>
<protein>
    <recommendedName>
        <fullName evidence="1">Reverse transcriptase zinc-binding domain-containing protein</fullName>
    </recommendedName>
</protein>
<name>A0AAN9J1F4_CROPI</name>
<evidence type="ECO:0000259" key="1">
    <source>
        <dbReference type="Pfam" id="PF13966"/>
    </source>
</evidence>
<dbReference type="AlphaFoldDB" id="A0AAN9J1F4"/>
<accession>A0AAN9J1F4</accession>
<evidence type="ECO:0000313" key="3">
    <source>
        <dbReference type="Proteomes" id="UP001372338"/>
    </source>
</evidence>
<sequence>MMRALILWLGTMLKMVFKLVWKWRGHETIRILLWKITTKVLITNLFRRHRHLTQDDLCPICGLEVESILHALRDCDDAQCLWRSLVPCGLGSEFNNLDLEHWIIWNMKNSLGSFDLKD</sequence>